<feature type="region of interest" description="Disordered" evidence="1">
    <location>
        <begin position="133"/>
        <end position="164"/>
    </location>
</feature>
<evidence type="ECO:0000256" key="1">
    <source>
        <dbReference type="SAM" id="MobiDB-lite"/>
    </source>
</evidence>
<evidence type="ECO:0000313" key="3">
    <source>
        <dbReference type="EMBL" id="KAJ7602377.1"/>
    </source>
</evidence>
<organism evidence="3 4">
    <name type="scientific">Roridomyces roridus</name>
    <dbReference type="NCBI Taxonomy" id="1738132"/>
    <lineage>
        <taxon>Eukaryota</taxon>
        <taxon>Fungi</taxon>
        <taxon>Dikarya</taxon>
        <taxon>Basidiomycota</taxon>
        <taxon>Agaricomycotina</taxon>
        <taxon>Agaricomycetes</taxon>
        <taxon>Agaricomycetidae</taxon>
        <taxon>Agaricales</taxon>
        <taxon>Marasmiineae</taxon>
        <taxon>Mycenaceae</taxon>
        <taxon>Roridomyces</taxon>
    </lineage>
</organism>
<feature type="non-terminal residue" evidence="3">
    <location>
        <position position="1"/>
    </location>
</feature>
<proteinExistence type="predicted"/>
<keyword evidence="4" id="KW-1185">Reference proteome</keyword>
<feature type="compositionally biased region" description="Low complexity" evidence="1">
    <location>
        <begin position="136"/>
        <end position="164"/>
    </location>
</feature>
<gene>
    <name evidence="3" type="ORF">FB45DRAFT_774530</name>
</gene>
<reference evidence="3" key="1">
    <citation type="submission" date="2023-03" db="EMBL/GenBank/DDBJ databases">
        <title>Massive genome expansion in bonnet fungi (Mycena s.s.) driven by repeated elements and novel gene families across ecological guilds.</title>
        <authorList>
            <consortium name="Lawrence Berkeley National Laboratory"/>
            <person name="Harder C.B."/>
            <person name="Miyauchi S."/>
            <person name="Viragh M."/>
            <person name="Kuo A."/>
            <person name="Thoen E."/>
            <person name="Andreopoulos B."/>
            <person name="Lu D."/>
            <person name="Skrede I."/>
            <person name="Drula E."/>
            <person name="Henrissat B."/>
            <person name="Morin E."/>
            <person name="Kohler A."/>
            <person name="Barry K."/>
            <person name="LaButti K."/>
            <person name="Morin E."/>
            <person name="Salamov A."/>
            <person name="Lipzen A."/>
            <person name="Mereny Z."/>
            <person name="Hegedus B."/>
            <person name="Baldrian P."/>
            <person name="Stursova M."/>
            <person name="Weitz H."/>
            <person name="Taylor A."/>
            <person name="Grigoriev I.V."/>
            <person name="Nagy L.G."/>
            <person name="Martin F."/>
            <person name="Kauserud H."/>
        </authorList>
    </citation>
    <scope>NUCLEOTIDE SEQUENCE</scope>
    <source>
        <strain evidence="3">9284</strain>
    </source>
</reference>
<sequence>VRSFFLAILFIATLLAGAAAEDGIVVNAPTAAQPARECEPFEITWTAGTAPYTVAVDDPPSSPNSLGELVTIADNVVGTSFTWIVAFDAGTSLQFTVEDAIGVGNASDPFTVAPGTGNSCFQIFVSASQSPTSHAVSRTPVPSSPSTNAISRSPLPSSPSSIAPDSRTPSSSVFFAFAFANVLPFEFLTLL</sequence>
<feature type="chain" id="PRO_5041944104" evidence="2">
    <location>
        <begin position="21"/>
        <end position="191"/>
    </location>
</feature>
<comment type="caution">
    <text evidence="3">The sequence shown here is derived from an EMBL/GenBank/DDBJ whole genome shotgun (WGS) entry which is preliminary data.</text>
</comment>
<feature type="signal peptide" evidence="2">
    <location>
        <begin position="1"/>
        <end position="20"/>
    </location>
</feature>
<dbReference type="Proteomes" id="UP001221142">
    <property type="component" value="Unassembled WGS sequence"/>
</dbReference>
<evidence type="ECO:0000256" key="2">
    <source>
        <dbReference type="SAM" id="SignalP"/>
    </source>
</evidence>
<keyword evidence="2" id="KW-0732">Signal</keyword>
<accession>A0AAD7AWV0</accession>
<dbReference type="AlphaFoldDB" id="A0AAD7AWV0"/>
<evidence type="ECO:0000313" key="4">
    <source>
        <dbReference type="Proteomes" id="UP001221142"/>
    </source>
</evidence>
<protein>
    <submittedName>
        <fullName evidence="3">Uncharacterized protein</fullName>
    </submittedName>
</protein>
<dbReference type="EMBL" id="JARKIF010000229">
    <property type="protein sequence ID" value="KAJ7602377.1"/>
    <property type="molecule type" value="Genomic_DNA"/>
</dbReference>
<name>A0AAD7AWV0_9AGAR</name>